<evidence type="ECO:0000313" key="1">
    <source>
        <dbReference type="EMBL" id="KXT05730.1"/>
    </source>
</evidence>
<protein>
    <submittedName>
        <fullName evidence="1">Uncharacterized protein</fullName>
    </submittedName>
</protein>
<organism evidence="1 2">
    <name type="scientific">Pseudocercospora eumusae</name>
    <dbReference type="NCBI Taxonomy" id="321146"/>
    <lineage>
        <taxon>Eukaryota</taxon>
        <taxon>Fungi</taxon>
        <taxon>Dikarya</taxon>
        <taxon>Ascomycota</taxon>
        <taxon>Pezizomycotina</taxon>
        <taxon>Dothideomycetes</taxon>
        <taxon>Dothideomycetidae</taxon>
        <taxon>Mycosphaerellales</taxon>
        <taxon>Mycosphaerellaceae</taxon>
        <taxon>Pseudocercospora</taxon>
    </lineage>
</organism>
<evidence type="ECO:0000313" key="2">
    <source>
        <dbReference type="Proteomes" id="UP000070133"/>
    </source>
</evidence>
<sequence length="142" mass="16018">MRPVIPWYGATNTRPLNSWYGGVQGALGPWTDEDSNNLSTLLLQSDPYRPQSFRTVVELRQAEISPFGVLNPRSNLLHPLPASTAWNPEYRQTRRYGVGVPQSPNMYGGDYGLSVGPSGTYWSVPRDLAGQDYFNDYYTDPW</sequence>
<name>A0A139HTC5_9PEZI</name>
<dbReference type="EMBL" id="LFZN01000010">
    <property type="protein sequence ID" value="KXT05730.1"/>
    <property type="molecule type" value="Genomic_DNA"/>
</dbReference>
<dbReference type="Proteomes" id="UP000070133">
    <property type="component" value="Unassembled WGS sequence"/>
</dbReference>
<dbReference type="AlphaFoldDB" id="A0A139HTC5"/>
<keyword evidence="2" id="KW-1185">Reference proteome</keyword>
<reference evidence="1 2" key="1">
    <citation type="submission" date="2015-07" db="EMBL/GenBank/DDBJ databases">
        <title>Comparative genomics of the Sigatoka disease complex on banana suggests a link between parallel evolutionary changes in Pseudocercospora fijiensis and Pseudocercospora eumusae and increased virulence on the banana host.</title>
        <authorList>
            <person name="Chang T.-C."/>
            <person name="Salvucci A."/>
            <person name="Crous P.W."/>
            <person name="Stergiopoulos I."/>
        </authorList>
    </citation>
    <scope>NUCLEOTIDE SEQUENCE [LARGE SCALE GENOMIC DNA]</scope>
    <source>
        <strain evidence="1 2">CBS 114824</strain>
    </source>
</reference>
<proteinExistence type="predicted"/>
<comment type="caution">
    <text evidence="1">The sequence shown here is derived from an EMBL/GenBank/DDBJ whole genome shotgun (WGS) entry which is preliminary data.</text>
</comment>
<accession>A0A139HTC5</accession>
<gene>
    <name evidence="1" type="ORF">AC578_1051</name>
</gene>